<gene>
    <name evidence="11" type="primary">galK</name>
    <name evidence="16" type="ORF">SAMN04488090_4437</name>
</gene>
<dbReference type="FunFam" id="3.30.70.890:FF:000001">
    <property type="entry name" value="Galactokinase"/>
    <property type="match status" value="1"/>
</dbReference>
<evidence type="ECO:0000256" key="10">
    <source>
        <dbReference type="ARBA" id="ARBA00023277"/>
    </source>
</evidence>
<dbReference type="GO" id="GO:0004335">
    <property type="term" value="F:galactokinase activity"/>
    <property type="evidence" value="ECO:0007669"/>
    <property type="project" value="UniProtKB-UniRule"/>
</dbReference>
<dbReference type="GO" id="GO:0006012">
    <property type="term" value="P:galactose metabolic process"/>
    <property type="evidence" value="ECO:0007669"/>
    <property type="project" value="UniProtKB-UniRule"/>
</dbReference>
<evidence type="ECO:0000256" key="9">
    <source>
        <dbReference type="ARBA" id="ARBA00023144"/>
    </source>
</evidence>
<dbReference type="InterPro" id="IPR013750">
    <property type="entry name" value="GHMP_kinase_C_dom"/>
</dbReference>
<accession>A0A1G9WTQ7</accession>
<keyword evidence="3 11" id="KW-0808">Transferase</keyword>
<evidence type="ECO:0000259" key="14">
    <source>
        <dbReference type="Pfam" id="PF08544"/>
    </source>
</evidence>
<dbReference type="InterPro" id="IPR006204">
    <property type="entry name" value="GHMP_kinase_N_dom"/>
</dbReference>
<dbReference type="InterPro" id="IPR022963">
    <property type="entry name" value="Galactokinase_bac"/>
</dbReference>
<dbReference type="InterPro" id="IPR019741">
    <property type="entry name" value="Galactokinase_CS"/>
</dbReference>
<dbReference type="SUPFAM" id="SSF54211">
    <property type="entry name" value="Ribosomal protein S5 domain 2-like"/>
    <property type="match status" value="1"/>
</dbReference>
<proteinExistence type="inferred from homology"/>
<evidence type="ECO:0000256" key="5">
    <source>
        <dbReference type="ARBA" id="ARBA00022741"/>
    </source>
</evidence>
<dbReference type="Pfam" id="PF08544">
    <property type="entry name" value="GHMP_kinases_C"/>
    <property type="match status" value="1"/>
</dbReference>
<comment type="similarity">
    <text evidence="1 11">Belongs to the GHMP kinase family. GalK subfamily.</text>
</comment>
<dbReference type="EC" id="2.7.1.6" evidence="11 12"/>
<dbReference type="InterPro" id="IPR036554">
    <property type="entry name" value="GHMP_kinase_C_sf"/>
</dbReference>
<feature type="binding site" evidence="11">
    <location>
        <position position="128"/>
    </location>
    <ligand>
        <name>Mg(2+)</name>
        <dbReference type="ChEBI" id="CHEBI:18420"/>
    </ligand>
</feature>
<comment type="caution">
    <text evidence="11">Lacks conserved residue(s) required for the propagation of feature annotation.</text>
</comment>
<dbReference type="PANTHER" id="PTHR10457">
    <property type="entry name" value="MEVALONATE KINASE/GALACTOKINASE"/>
    <property type="match status" value="1"/>
</dbReference>
<dbReference type="Gene3D" id="3.30.230.10">
    <property type="match status" value="1"/>
</dbReference>
<dbReference type="PROSITE" id="PS00106">
    <property type="entry name" value="GALACTOKINASE"/>
    <property type="match status" value="1"/>
</dbReference>
<evidence type="ECO:0000256" key="4">
    <source>
        <dbReference type="ARBA" id="ARBA00022723"/>
    </source>
</evidence>
<keyword evidence="9 11" id="KW-0299">Galactose metabolism</keyword>
<dbReference type="Pfam" id="PF00288">
    <property type="entry name" value="GHMP_kinases_N"/>
    <property type="match status" value="1"/>
</dbReference>
<keyword evidence="17" id="KW-1185">Reference proteome</keyword>
<feature type="active site" description="Proton acceptor" evidence="11">
    <location>
        <position position="172"/>
    </location>
</feature>
<evidence type="ECO:0000256" key="2">
    <source>
        <dbReference type="ARBA" id="ARBA00022490"/>
    </source>
</evidence>
<organism evidence="16 17">
    <name type="scientific">Siphonobacter aquaeclarae</name>
    <dbReference type="NCBI Taxonomy" id="563176"/>
    <lineage>
        <taxon>Bacteria</taxon>
        <taxon>Pseudomonadati</taxon>
        <taxon>Bacteroidota</taxon>
        <taxon>Cytophagia</taxon>
        <taxon>Cytophagales</taxon>
        <taxon>Cytophagaceae</taxon>
        <taxon>Siphonobacter</taxon>
    </lineage>
</organism>
<evidence type="ECO:0000256" key="7">
    <source>
        <dbReference type="ARBA" id="ARBA00022840"/>
    </source>
</evidence>
<keyword evidence="8 11" id="KW-0460">Magnesium</keyword>
<dbReference type="Proteomes" id="UP000198901">
    <property type="component" value="Unassembled WGS sequence"/>
</dbReference>
<dbReference type="FunFam" id="3.30.230.10:FF:000017">
    <property type="entry name" value="Galactokinase"/>
    <property type="match status" value="1"/>
</dbReference>
<comment type="pathway">
    <text evidence="11">Carbohydrate metabolism; galactose metabolism.</text>
</comment>
<dbReference type="EMBL" id="FNGS01000010">
    <property type="protein sequence ID" value="SDM87974.1"/>
    <property type="molecule type" value="Genomic_DNA"/>
</dbReference>
<evidence type="ECO:0000259" key="15">
    <source>
        <dbReference type="Pfam" id="PF10509"/>
    </source>
</evidence>
<evidence type="ECO:0000256" key="12">
    <source>
        <dbReference type="NCBIfam" id="TIGR00131"/>
    </source>
</evidence>
<feature type="domain" description="Galactokinase N-terminal" evidence="15">
    <location>
        <begin position="11"/>
        <end position="59"/>
    </location>
</feature>
<protein>
    <recommendedName>
        <fullName evidence="11 12">Galactokinase</fullName>
        <ecNumber evidence="11 12">2.7.1.6</ecNumber>
    </recommendedName>
    <alternativeName>
        <fullName evidence="11">Galactose kinase</fullName>
    </alternativeName>
</protein>
<dbReference type="Pfam" id="PF10509">
    <property type="entry name" value="GalKase_gal_bdg"/>
    <property type="match status" value="1"/>
</dbReference>
<dbReference type="GO" id="GO:0000287">
    <property type="term" value="F:magnesium ion binding"/>
    <property type="evidence" value="ECO:0007669"/>
    <property type="project" value="UniProtKB-UniRule"/>
</dbReference>
<dbReference type="PANTHER" id="PTHR10457:SF7">
    <property type="entry name" value="GALACTOKINASE-RELATED"/>
    <property type="match status" value="1"/>
</dbReference>
<comment type="subcellular location">
    <subcellularLocation>
        <location evidence="11">Cytoplasm</location>
    </subcellularLocation>
</comment>
<dbReference type="HAMAP" id="MF_00246">
    <property type="entry name" value="Galactokinase"/>
    <property type="match status" value="1"/>
</dbReference>
<keyword evidence="2 11" id="KW-0963">Cytoplasm</keyword>
<dbReference type="Gene3D" id="3.30.70.890">
    <property type="entry name" value="GHMP kinase, C-terminal domain"/>
    <property type="match status" value="1"/>
</dbReference>
<dbReference type="InterPro" id="IPR019539">
    <property type="entry name" value="GalKase_N"/>
</dbReference>
<dbReference type="InterPro" id="IPR020568">
    <property type="entry name" value="Ribosomal_Su5_D2-typ_SF"/>
</dbReference>
<dbReference type="PIRSF" id="PIRSF000530">
    <property type="entry name" value="Galactokinase"/>
    <property type="match status" value="1"/>
</dbReference>
<comment type="function">
    <text evidence="11">Catalyzes the transfer of the gamma-phosphate of ATP to D-galactose to form alpha-D-galactose-1-phosphate (Gal-1-P).</text>
</comment>
<name>A0A1G9WTQ7_9BACT</name>
<evidence type="ECO:0000313" key="16">
    <source>
        <dbReference type="EMBL" id="SDM87974.1"/>
    </source>
</evidence>
<dbReference type="GO" id="GO:0005829">
    <property type="term" value="C:cytosol"/>
    <property type="evidence" value="ECO:0007669"/>
    <property type="project" value="TreeGrafter"/>
</dbReference>
<feature type="binding site" evidence="11">
    <location>
        <position position="160"/>
    </location>
    <ligand>
        <name>Mg(2+)</name>
        <dbReference type="ChEBI" id="CHEBI:18420"/>
    </ligand>
</feature>
<feature type="binding site" evidence="11">
    <location>
        <begin position="122"/>
        <end position="128"/>
    </location>
    <ligand>
        <name>ATP</name>
        <dbReference type="ChEBI" id="CHEBI:30616"/>
    </ligand>
</feature>
<dbReference type="InterPro" id="IPR006206">
    <property type="entry name" value="Mevalonate/galactokinase"/>
</dbReference>
<reference evidence="16 17" key="1">
    <citation type="submission" date="2016-10" db="EMBL/GenBank/DDBJ databases">
        <authorList>
            <person name="de Groot N.N."/>
        </authorList>
    </citation>
    <scope>NUCLEOTIDE SEQUENCE [LARGE SCALE GENOMIC DNA]</scope>
    <source>
        <strain evidence="16 17">DSM 21668</strain>
    </source>
</reference>
<dbReference type="SUPFAM" id="SSF55060">
    <property type="entry name" value="GHMP Kinase, C-terminal domain"/>
    <property type="match status" value="1"/>
</dbReference>
<evidence type="ECO:0000256" key="1">
    <source>
        <dbReference type="ARBA" id="ARBA00006566"/>
    </source>
</evidence>
<keyword evidence="6 11" id="KW-0418">Kinase</keyword>
<keyword evidence="5 11" id="KW-0547">Nucleotide-binding</keyword>
<evidence type="ECO:0000256" key="8">
    <source>
        <dbReference type="ARBA" id="ARBA00022842"/>
    </source>
</evidence>
<evidence type="ECO:0000259" key="13">
    <source>
        <dbReference type="Pfam" id="PF00288"/>
    </source>
</evidence>
<evidence type="ECO:0000256" key="3">
    <source>
        <dbReference type="ARBA" id="ARBA00022679"/>
    </source>
</evidence>
<feature type="domain" description="GHMP kinase C-terminal" evidence="14">
    <location>
        <begin position="284"/>
        <end position="363"/>
    </location>
</feature>
<dbReference type="PRINTS" id="PR00473">
    <property type="entry name" value="GALCTOKINASE"/>
</dbReference>
<feature type="binding site" evidence="11">
    <location>
        <position position="222"/>
    </location>
    <ligand>
        <name>substrate</name>
    </ligand>
</feature>
<feature type="site" description="Transition state stabilizer" evidence="11">
    <location>
        <position position="29"/>
    </location>
</feature>
<feature type="binding site" evidence="11">
    <location>
        <begin position="35"/>
        <end position="38"/>
    </location>
    <ligand>
        <name>substrate</name>
    </ligand>
</feature>
<sequence>MEPLTQSIVDRYRTLFGADPSLIVRSPGRINLIGEHTDYNMGFVLPAAIDREMVFAISPRTDRLCRAYAFNLEREETFSLDNLTRSEERWTYYLKGVIDQILQLGYDLKGCDVVFGGNIPLGAGISSSAALEAGFSFALNEIFQLGIDRMTLVRLCQRAENQFVGVNCGIMDMFASLMGAEDAVIRLDCRSLDYEYFPFRQEEHILILCDTGVKHSLGNSEYNTRRAECERGVALLQAYDASVNSLRDVSPELLRAHRDEFDEVTYRRCEYMVEEIARVVAACEDLKRDDLVSFGKHMYATHYGLQHKYEVSCPELDFLVDQTRNQPAVLGARMMGGGFGGCTINLVEKTAADAFLETMKTAYQAAFGIELVCHKVVIRQGTSVVR</sequence>
<feature type="domain" description="GHMP kinase N-terminal" evidence="13">
    <location>
        <begin position="93"/>
        <end position="179"/>
    </location>
</feature>
<evidence type="ECO:0000313" key="17">
    <source>
        <dbReference type="Proteomes" id="UP000198901"/>
    </source>
</evidence>
<dbReference type="GO" id="GO:0005524">
    <property type="term" value="F:ATP binding"/>
    <property type="evidence" value="ECO:0007669"/>
    <property type="project" value="UniProtKB-UniRule"/>
</dbReference>
<dbReference type="NCBIfam" id="TIGR00131">
    <property type="entry name" value="gal_kin"/>
    <property type="match status" value="1"/>
</dbReference>
<dbReference type="STRING" id="563176.SAMN04488090_4437"/>
<keyword evidence="10 11" id="KW-0119">Carbohydrate metabolism</keyword>
<dbReference type="RefSeq" id="WP_218126705.1">
    <property type="nucleotide sequence ID" value="NZ_FNGS01000010.1"/>
</dbReference>
<dbReference type="PRINTS" id="PR00959">
    <property type="entry name" value="MEVGALKINASE"/>
</dbReference>
<evidence type="ECO:0000256" key="6">
    <source>
        <dbReference type="ARBA" id="ARBA00022777"/>
    </source>
</evidence>
<comment type="catalytic activity">
    <reaction evidence="11">
        <text>alpha-D-galactose + ATP = alpha-D-galactose 1-phosphate + ADP + H(+)</text>
        <dbReference type="Rhea" id="RHEA:13553"/>
        <dbReference type="ChEBI" id="CHEBI:15378"/>
        <dbReference type="ChEBI" id="CHEBI:28061"/>
        <dbReference type="ChEBI" id="CHEBI:30616"/>
        <dbReference type="ChEBI" id="CHEBI:58336"/>
        <dbReference type="ChEBI" id="CHEBI:456216"/>
        <dbReference type="EC" id="2.7.1.6"/>
    </reaction>
</comment>
<keyword evidence="4 11" id="KW-0479">Metal-binding</keyword>
<keyword evidence="7 11" id="KW-0067">ATP-binding</keyword>
<dbReference type="InterPro" id="IPR014721">
    <property type="entry name" value="Ribsml_uS5_D2-typ_fold_subgr"/>
</dbReference>
<dbReference type="InterPro" id="IPR000705">
    <property type="entry name" value="Galactokinase"/>
</dbReference>
<dbReference type="AlphaFoldDB" id="A0A1G9WTQ7"/>
<evidence type="ECO:0000256" key="11">
    <source>
        <dbReference type="HAMAP-Rule" id="MF_00246"/>
    </source>
</evidence>
<dbReference type="UniPathway" id="UPA00214"/>